<evidence type="ECO:0000313" key="3">
    <source>
        <dbReference type="EMBL" id="MER6613837.1"/>
    </source>
</evidence>
<gene>
    <name evidence="3" type="ORF">ABT276_10705</name>
</gene>
<proteinExistence type="predicted"/>
<dbReference type="Proteomes" id="UP001445472">
    <property type="component" value="Unassembled WGS sequence"/>
</dbReference>
<keyword evidence="1" id="KW-0175">Coiled coil</keyword>
<protein>
    <submittedName>
        <fullName evidence="3">Uncharacterized protein</fullName>
    </submittedName>
</protein>
<accession>A0ABV1UUA1</accession>
<evidence type="ECO:0000256" key="1">
    <source>
        <dbReference type="SAM" id="Coils"/>
    </source>
</evidence>
<sequence length="81" mass="8682">MSQQEDLAAVQSRLDELVRRVGQLEQTVEALRASGPVTAAAAAPAAKVRTELVTIPDAPYDNALWTDSDDEGLGVRDRHAP</sequence>
<comment type="caution">
    <text evidence="3">The sequence shown here is derived from an EMBL/GenBank/DDBJ whole genome shotgun (WGS) entry which is preliminary data.</text>
</comment>
<feature type="coiled-coil region" evidence="1">
    <location>
        <begin position="7"/>
        <end position="34"/>
    </location>
</feature>
<reference evidence="3 4" key="1">
    <citation type="submission" date="2024-06" db="EMBL/GenBank/DDBJ databases">
        <title>The Natural Products Discovery Center: Release of the First 8490 Sequenced Strains for Exploring Actinobacteria Biosynthetic Diversity.</title>
        <authorList>
            <person name="Kalkreuter E."/>
            <person name="Kautsar S.A."/>
            <person name="Yang D."/>
            <person name="Bader C.D."/>
            <person name="Teijaro C.N."/>
            <person name="Fluegel L."/>
            <person name="Davis C.M."/>
            <person name="Simpson J.R."/>
            <person name="Lauterbach L."/>
            <person name="Steele A.D."/>
            <person name="Gui C."/>
            <person name="Meng S."/>
            <person name="Li G."/>
            <person name="Viehrig K."/>
            <person name="Ye F."/>
            <person name="Su P."/>
            <person name="Kiefer A.F."/>
            <person name="Nichols A."/>
            <person name="Cepeda A.J."/>
            <person name="Yan W."/>
            <person name="Fan B."/>
            <person name="Jiang Y."/>
            <person name="Adhikari A."/>
            <person name="Zheng C.-J."/>
            <person name="Schuster L."/>
            <person name="Cowan T.M."/>
            <person name="Smanski M.J."/>
            <person name="Chevrette M.G."/>
            <person name="De Carvalho L.P.S."/>
            <person name="Shen B."/>
        </authorList>
    </citation>
    <scope>NUCLEOTIDE SEQUENCE [LARGE SCALE GENOMIC DNA]</scope>
    <source>
        <strain evidence="3 4">NPDC000837</strain>
    </source>
</reference>
<organism evidence="3 4">
    <name type="scientific">Streptomyces xantholiticus</name>
    <dbReference type="NCBI Taxonomy" id="68285"/>
    <lineage>
        <taxon>Bacteria</taxon>
        <taxon>Bacillati</taxon>
        <taxon>Actinomycetota</taxon>
        <taxon>Actinomycetes</taxon>
        <taxon>Kitasatosporales</taxon>
        <taxon>Streptomycetaceae</taxon>
        <taxon>Streptomyces</taxon>
    </lineage>
</organism>
<evidence type="ECO:0000256" key="2">
    <source>
        <dbReference type="SAM" id="MobiDB-lite"/>
    </source>
</evidence>
<dbReference type="EMBL" id="JBEPBX010000007">
    <property type="protein sequence ID" value="MER6613837.1"/>
    <property type="molecule type" value="Genomic_DNA"/>
</dbReference>
<keyword evidence="4" id="KW-1185">Reference proteome</keyword>
<feature type="region of interest" description="Disordered" evidence="2">
    <location>
        <begin position="60"/>
        <end position="81"/>
    </location>
</feature>
<name>A0ABV1UUA1_9ACTN</name>
<evidence type="ECO:0000313" key="4">
    <source>
        <dbReference type="Proteomes" id="UP001445472"/>
    </source>
</evidence>
<dbReference type="RefSeq" id="WP_100108907.1">
    <property type="nucleotide sequence ID" value="NZ_JBEPBX010000007.1"/>
</dbReference>